<dbReference type="InterPro" id="IPR055348">
    <property type="entry name" value="DctQ"/>
</dbReference>
<gene>
    <name evidence="11" type="ORF">R2X38_12475</name>
</gene>
<dbReference type="InterPro" id="IPR007387">
    <property type="entry name" value="TRAP_DctQ"/>
</dbReference>
<keyword evidence="7 9" id="KW-0472">Membrane</keyword>
<evidence type="ECO:0000256" key="9">
    <source>
        <dbReference type="RuleBase" id="RU369079"/>
    </source>
</evidence>
<dbReference type="RefSeq" id="WP_317522567.1">
    <property type="nucleotide sequence ID" value="NZ_JAWJZI010000004.1"/>
</dbReference>
<evidence type="ECO:0000313" key="12">
    <source>
        <dbReference type="Proteomes" id="UP001186452"/>
    </source>
</evidence>
<comment type="subunit">
    <text evidence="9">The complex comprises the extracytoplasmic solute receptor protein and the two transmembrane proteins.</text>
</comment>
<accession>A0ABU3ZIM6</accession>
<comment type="function">
    <text evidence="9">Part of the tripartite ATP-independent periplasmic (TRAP) transport system.</text>
</comment>
<evidence type="ECO:0000256" key="1">
    <source>
        <dbReference type="ARBA" id="ARBA00004429"/>
    </source>
</evidence>
<keyword evidence="4 9" id="KW-0997">Cell inner membrane</keyword>
<comment type="subcellular location">
    <subcellularLocation>
        <location evidence="1 9">Cell inner membrane</location>
        <topology evidence="1 9">Multi-pass membrane protein</topology>
    </subcellularLocation>
</comment>
<keyword evidence="12" id="KW-1185">Reference proteome</keyword>
<dbReference type="EMBL" id="JAWJZI010000004">
    <property type="protein sequence ID" value="MDV5169809.1"/>
    <property type="molecule type" value="Genomic_DNA"/>
</dbReference>
<keyword evidence="2 9" id="KW-0813">Transport</keyword>
<keyword evidence="5 9" id="KW-0812">Transmembrane</keyword>
<evidence type="ECO:0000259" key="10">
    <source>
        <dbReference type="Pfam" id="PF04290"/>
    </source>
</evidence>
<evidence type="ECO:0000256" key="8">
    <source>
        <dbReference type="ARBA" id="ARBA00038436"/>
    </source>
</evidence>
<keyword evidence="6 9" id="KW-1133">Transmembrane helix</keyword>
<feature type="domain" description="Tripartite ATP-independent periplasmic transporters DctQ component" evidence="10">
    <location>
        <begin position="23"/>
        <end position="155"/>
    </location>
</feature>
<dbReference type="PANTHER" id="PTHR35011">
    <property type="entry name" value="2,3-DIKETO-L-GULONATE TRAP TRANSPORTER SMALL PERMEASE PROTEIN YIAM"/>
    <property type="match status" value="1"/>
</dbReference>
<sequence>MQRLFNITEQLLSYLLCALLMLLTVSVIWQVIGRYVLASPATWPDEIARFSLIWVAMLGGAFVYGKKKHLAVTILPEKLAGTVKGYALEIFHHCLVIVFGLIALVGGYRMAMNNFEFGQVSPVLKINMGYVYSAVPAAGLMLILFAIYFIVQNVQLIKQTNTESA</sequence>
<comment type="caution">
    <text evidence="11">The sequence shown here is derived from an EMBL/GenBank/DDBJ whole genome shotgun (WGS) entry which is preliminary data.</text>
</comment>
<evidence type="ECO:0000256" key="3">
    <source>
        <dbReference type="ARBA" id="ARBA00022475"/>
    </source>
</evidence>
<name>A0ABU3ZIM6_9GAMM</name>
<evidence type="ECO:0000256" key="2">
    <source>
        <dbReference type="ARBA" id="ARBA00022448"/>
    </source>
</evidence>
<dbReference type="Pfam" id="PF04290">
    <property type="entry name" value="DctQ"/>
    <property type="match status" value="1"/>
</dbReference>
<evidence type="ECO:0000256" key="6">
    <source>
        <dbReference type="ARBA" id="ARBA00022989"/>
    </source>
</evidence>
<feature type="transmembrane region" description="Helical" evidence="9">
    <location>
        <begin position="86"/>
        <end position="110"/>
    </location>
</feature>
<feature type="transmembrane region" description="Helical" evidence="9">
    <location>
        <begin position="47"/>
        <end position="65"/>
    </location>
</feature>
<keyword evidence="3" id="KW-1003">Cell membrane</keyword>
<feature type="transmembrane region" description="Helical" evidence="9">
    <location>
        <begin position="12"/>
        <end position="32"/>
    </location>
</feature>
<evidence type="ECO:0000256" key="4">
    <source>
        <dbReference type="ARBA" id="ARBA00022519"/>
    </source>
</evidence>
<organism evidence="11 12">
    <name type="scientific">Photobacterium rosenbergii</name>
    <dbReference type="NCBI Taxonomy" id="294936"/>
    <lineage>
        <taxon>Bacteria</taxon>
        <taxon>Pseudomonadati</taxon>
        <taxon>Pseudomonadota</taxon>
        <taxon>Gammaproteobacteria</taxon>
        <taxon>Vibrionales</taxon>
        <taxon>Vibrionaceae</taxon>
        <taxon>Photobacterium</taxon>
    </lineage>
</organism>
<proteinExistence type="inferred from homology"/>
<dbReference type="Proteomes" id="UP001186452">
    <property type="component" value="Unassembled WGS sequence"/>
</dbReference>
<comment type="similarity">
    <text evidence="8 9">Belongs to the TRAP transporter small permease family.</text>
</comment>
<evidence type="ECO:0000256" key="5">
    <source>
        <dbReference type="ARBA" id="ARBA00022692"/>
    </source>
</evidence>
<feature type="transmembrane region" description="Helical" evidence="9">
    <location>
        <begin position="130"/>
        <end position="151"/>
    </location>
</feature>
<evidence type="ECO:0000313" key="11">
    <source>
        <dbReference type="EMBL" id="MDV5169809.1"/>
    </source>
</evidence>
<evidence type="ECO:0000256" key="7">
    <source>
        <dbReference type="ARBA" id="ARBA00023136"/>
    </source>
</evidence>
<dbReference type="PANTHER" id="PTHR35011:SF2">
    <property type="entry name" value="2,3-DIKETO-L-GULONATE TRAP TRANSPORTER SMALL PERMEASE PROTEIN YIAM"/>
    <property type="match status" value="1"/>
</dbReference>
<protein>
    <recommendedName>
        <fullName evidence="9">TRAP transporter small permease protein</fullName>
    </recommendedName>
</protein>
<reference evidence="11 12" key="1">
    <citation type="submission" date="2023-10" db="EMBL/GenBank/DDBJ databases">
        <title>Marine bacteria isolated from horseshoe crab.</title>
        <authorList>
            <person name="Cheng T.H."/>
        </authorList>
    </citation>
    <scope>NUCLEOTIDE SEQUENCE [LARGE SCALE GENOMIC DNA]</scope>
    <source>
        <strain evidence="11 12">HSC6</strain>
    </source>
</reference>